<feature type="region of interest" description="Disordered" evidence="1">
    <location>
        <begin position="325"/>
        <end position="368"/>
    </location>
</feature>
<dbReference type="PANTHER" id="PTHR28006">
    <property type="entry name" value="MONOPOLIN COMPLEX SUBUNIT CSM1"/>
    <property type="match status" value="1"/>
</dbReference>
<feature type="region of interest" description="Disordered" evidence="1">
    <location>
        <begin position="263"/>
        <end position="284"/>
    </location>
</feature>
<feature type="compositionally biased region" description="Acidic residues" evidence="1">
    <location>
        <begin position="89"/>
        <end position="100"/>
    </location>
</feature>
<keyword evidence="4" id="KW-1185">Reference proteome</keyword>
<dbReference type="GO" id="GO:0034506">
    <property type="term" value="C:chromosome, centromeric core domain"/>
    <property type="evidence" value="ECO:0007669"/>
    <property type="project" value="TreeGrafter"/>
</dbReference>
<dbReference type="CDD" id="cd23787">
    <property type="entry name" value="RWD_CSM1"/>
    <property type="match status" value="1"/>
</dbReference>
<evidence type="ECO:0000256" key="1">
    <source>
        <dbReference type="SAM" id="MobiDB-lite"/>
    </source>
</evidence>
<feature type="compositionally biased region" description="Basic residues" evidence="1">
    <location>
        <begin position="154"/>
        <end position="164"/>
    </location>
</feature>
<dbReference type="OrthoDB" id="2431049at2759"/>
<reference evidence="3" key="1">
    <citation type="journal article" date="2020" name="Stud. Mycol.">
        <title>101 Dothideomycetes genomes: a test case for predicting lifestyles and emergence of pathogens.</title>
        <authorList>
            <person name="Haridas S."/>
            <person name="Albert R."/>
            <person name="Binder M."/>
            <person name="Bloem J."/>
            <person name="Labutti K."/>
            <person name="Salamov A."/>
            <person name="Andreopoulos B."/>
            <person name="Baker S."/>
            <person name="Barry K."/>
            <person name="Bills G."/>
            <person name="Bluhm B."/>
            <person name="Cannon C."/>
            <person name="Castanera R."/>
            <person name="Culley D."/>
            <person name="Daum C."/>
            <person name="Ezra D."/>
            <person name="Gonzalez J."/>
            <person name="Henrissat B."/>
            <person name="Kuo A."/>
            <person name="Liang C."/>
            <person name="Lipzen A."/>
            <person name="Lutzoni F."/>
            <person name="Magnuson J."/>
            <person name="Mondo S."/>
            <person name="Nolan M."/>
            <person name="Ohm R."/>
            <person name="Pangilinan J."/>
            <person name="Park H.-J."/>
            <person name="Ramirez L."/>
            <person name="Alfaro M."/>
            <person name="Sun H."/>
            <person name="Tritt A."/>
            <person name="Yoshinaga Y."/>
            <person name="Zwiers L.-H."/>
            <person name="Turgeon B."/>
            <person name="Goodwin S."/>
            <person name="Spatafora J."/>
            <person name="Crous P."/>
            <person name="Grigoriev I."/>
        </authorList>
    </citation>
    <scope>NUCLEOTIDE SEQUENCE</scope>
    <source>
        <strain evidence="3">CBS 122681</strain>
    </source>
</reference>
<evidence type="ECO:0000259" key="2">
    <source>
        <dbReference type="Pfam" id="PF12539"/>
    </source>
</evidence>
<sequence>MARDDPPALPTPDSNTENRALTRKPRGRAAQAAKMAPSEKATTKAKITTRRASGGSVLGVKKHNAAVAKKAGARGRKALAERQHANMSDTEEVDEFDDAPVEVAKPAKRGRPALKKTQNVEDEVDVPPPVLAPAKRGRKVAEGALATKAEPKAKAKAPAKGRAKRVPEPEPDVTIQETQPEPDPMDIEESIEIDEVAETMRPPPRPAACRNQQQTRAPRQGSAGLRRAGSVSDTERDPVLRRKLGDITKKFEALTTKYENLKEAATSSKESNFDQMKKRTDQVAKDQDAVIKALKQQISEMQSRSSEMTSMRKEVSKLEKENARLASENKNLTTSLATSHNENKTLSSKLAAARSSAPPESKNVPGSAVKARSAGVVLPGTAAAAKESQNQQLKIDLYSDLTNLVVVGVKKGEEGEDVYDCLQTGRNGTLHFMLSVATSEDGFDNAEFVYSPQLDEQRDRELLDILPDYLTEEIAFPRGHVPKFYMKVLDSMAKKVEIED</sequence>
<name>A0A6A6TPB1_9PLEO</name>
<dbReference type="PANTHER" id="PTHR28006:SF1">
    <property type="entry name" value="MONOPOLIN COMPLEX SUBUNIT CSM1"/>
    <property type="match status" value="1"/>
</dbReference>
<dbReference type="Gene3D" id="3.90.1150.80">
    <property type="match status" value="1"/>
</dbReference>
<accession>A0A6A6TPB1</accession>
<dbReference type="GO" id="GO:1990644">
    <property type="term" value="F:microtubule site clamp"/>
    <property type="evidence" value="ECO:0007669"/>
    <property type="project" value="TreeGrafter"/>
</dbReference>
<evidence type="ECO:0000313" key="4">
    <source>
        <dbReference type="Proteomes" id="UP000799324"/>
    </source>
</evidence>
<dbReference type="GO" id="GO:0033551">
    <property type="term" value="C:monopolin complex"/>
    <property type="evidence" value="ECO:0007669"/>
    <property type="project" value="InterPro"/>
</dbReference>
<feature type="compositionally biased region" description="Polar residues" evidence="1">
    <location>
        <begin position="328"/>
        <end position="340"/>
    </location>
</feature>
<dbReference type="InterPro" id="IPR038608">
    <property type="entry name" value="Csm1/Pcs1_C_sf"/>
</dbReference>
<evidence type="ECO:0000313" key="3">
    <source>
        <dbReference type="EMBL" id="KAF2661905.1"/>
    </source>
</evidence>
<feature type="compositionally biased region" description="Low complexity" evidence="1">
    <location>
        <begin position="346"/>
        <end position="357"/>
    </location>
</feature>
<feature type="domain" description="Monopolin complex subunit Csm1/Pcs1 C-terminal" evidence="2">
    <location>
        <begin position="392"/>
        <end position="478"/>
    </location>
</feature>
<dbReference type="Gene3D" id="1.10.287.1490">
    <property type="match status" value="1"/>
</dbReference>
<dbReference type="GO" id="GO:0072686">
    <property type="term" value="C:mitotic spindle"/>
    <property type="evidence" value="ECO:0007669"/>
    <property type="project" value="TreeGrafter"/>
</dbReference>
<dbReference type="GO" id="GO:0051315">
    <property type="term" value="P:attachment of mitotic spindle microtubules to kinetochore"/>
    <property type="evidence" value="ECO:0007669"/>
    <property type="project" value="TreeGrafter"/>
</dbReference>
<dbReference type="AlphaFoldDB" id="A0A6A6TPB1"/>
<dbReference type="GO" id="GO:0005730">
    <property type="term" value="C:nucleolus"/>
    <property type="evidence" value="ECO:0007669"/>
    <property type="project" value="TreeGrafter"/>
</dbReference>
<dbReference type="Pfam" id="PF12539">
    <property type="entry name" value="Csm1"/>
    <property type="match status" value="1"/>
</dbReference>
<feature type="region of interest" description="Disordered" evidence="1">
    <location>
        <begin position="198"/>
        <end position="237"/>
    </location>
</feature>
<feature type="region of interest" description="Disordered" evidence="1">
    <location>
        <begin position="1"/>
        <end position="186"/>
    </location>
</feature>
<dbReference type="GO" id="GO:0045144">
    <property type="term" value="P:meiotic sister chromatid segregation"/>
    <property type="evidence" value="ECO:0007669"/>
    <property type="project" value="TreeGrafter"/>
</dbReference>
<dbReference type="EMBL" id="MU004291">
    <property type="protein sequence ID" value="KAF2661905.1"/>
    <property type="molecule type" value="Genomic_DNA"/>
</dbReference>
<proteinExistence type="predicted"/>
<dbReference type="Proteomes" id="UP000799324">
    <property type="component" value="Unassembled WGS sequence"/>
</dbReference>
<feature type="compositionally biased region" description="Basic and acidic residues" evidence="1">
    <location>
        <begin position="271"/>
        <end position="284"/>
    </location>
</feature>
<dbReference type="FunFam" id="3.90.1150.80:FF:000001">
    <property type="entry name" value="Chromosome segregation protein (Pcs1)"/>
    <property type="match status" value="1"/>
</dbReference>
<gene>
    <name evidence="3" type="ORF">K491DRAFT_586108</name>
</gene>
<dbReference type="InterPro" id="IPR040349">
    <property type="entry name" value="Csm1/Pcs1"/>
</dbReference>
<organism evidence="3 4">
    <name type="scientific">Lophiostoma macrostomum CBS 122681</name>
    <dbReference type="NCBI Taxonomy" id="1314788"/>
    <lineage>
        <taxon>Eukaryota</taxon>
        <taxon>Fungi</taxon>
        <taxon>Dikarya</taxon>
        <taxon>Ascomycota</taxon>
        <taxon>Pezizomycotina</taxon>
        <taxon>Dothideomycetes</taxon>
        <taxon>Pleosporomycetidae</taxon>
        <taxon>Pleosporales</taxon>
        <taxon>Lophiostomataceae</taxon>
        <taxon>Lophiostoma</taxon>
    </lineage>
</organism>
<protein>
    <recommendedName>
        <fullName evidence="2">Monopolin complex subunit Csm1/Pcs1 C-terminal domain-containing protein</fullName>
    </recommendedName>
</protein>
<dbReference type="InterPro" id="IPR020981">
    <property type="entry name" value="Csm1/Pcs1_C"/>
</dbReference>